<comment type="subcellular location">
    <subcellularLocation>
        <location evidence="3">Cytoplasm</location>
    </subcellularLocation>
</comment>
<dbReference type="Gene3D" id="2.30.22.10">
    <property type="entry name" value="Head domain of nucleotide exchange factor GrpE"/>
    <property type="match status" value="1"/>
</dbReference>
<dbReference type="EMBL" id="AP014609">
    <property type="protein sequence ID" value="BAR91838.1"/>
    <property type="molecule type" value="Genomic_DNA"/>
</dbReference>
<dbReference type="SUPFAM" id="SSF51064">
    <property type="entry name" value="Head domain of nucleotide exchange factor GrpE"/>
    <property type="match status" value="1"/>
</dbReference>
<name>A0ABM7EXY6_9FLAO</name>
<proteinExistence type="inferred from homology"/>
<reference evidence="6 7" key="1">
    <citation type="journal article" date="2015" name="Microbes Environ.">
        <title>An Efficient Strategy Developed for Next-Generation Sequencing of Endosymbiont Genomes Performed Using Crude DNA Isolated from Host Tissues: A Case Study of Blattabacterium cuenoti Inhabiting the Fat Bodies of Cockroaches.</title>
        <authorList>
            <person name="Kinjo Y."/>
            <person name="Saitoh S."/>
            <person name="Tokuda G."/>
        </authorList>
    </citation>
    <scope>NUCLEOTIDE SEQUENCE [LARGE SCALE GENOMIC DNA]</scope>
    <source>
        <strain evidence="6 7">BPAY</strain>
    </source>
</reference>
<evidence type="ECO:0000256" key="4">
    <source>
        <dbReference type="RuleBase" id="RU004478"/>
    </source>
</evidence>
<keyword evidence="2 3" id="KW-0143">Chaperone</keyword>
<dbReference type="CDD" id="cd00446">
    <property type="entry name" value="GrpE"/>
    <property type="match status" value="1"/>
</dbReference>
<protein>
    <recommendedName>
        <fullName evidence="3">Protein GrpE</fullName>
    </recommendedName>
    <alternativeName>
        <fullName evidence="3">HSP-70 cofactor</fullName>
    </alternativeName>
</protein>
<sequence length="186" mass="22076">MDINQKNTEKQSKLSPKIDEEKSCSCQQQGENHHPSKKEIEFLKKELEKEKDKFLRLFAEFENYKKRIQKERFDIFRDVHEQILIDLIPILDDFERGIKELRKYQDEHSVKGIFLIQEKLIKILKEKGLNKIKIKKGDDFNTDFHEAITQIPAMTENLKGKIIEIVESGYLLKEKIIRHAKVIIGK</sequence>
<keyword evidence="3" id="KW-0346">Stress response</keyword>
<dbReference type="InterPro" id="IPR009012">
    <property type="entry name" value="GrpE_head"/>
</dbReference>
<dbReference type="Pfam" id="PF01025">
    <property type="entry name" value="GrpE"/>
    <property type="match status" value="1"/>
</dbReference>
<dbReference type="HAMAP" id="MF_01151">
    <property type="entry name" value="GrpE"/>
    <property type="match status" value="1"/>
</dbReference>
<dbReference type="InterPro" id="IPR000740">
    <property type="entry name" value="GrpE"/>
</dbReference>
<dbReference type="PANTHER" id="PTHR21237">
    <property type="entry name" value="GRPE PROTEIN"/>
    <property type="match status" value="1"/>
</dbReference>
<dbReference type="Gene3D" id="3.90.20.20">
    <property type="match status" value="1"/>
</dbReference>
<comment type="subunit">
    <text evidence="3">Homodimer.</text>
</comment>
<feature type="region of interest" description="Disordered" evidence="5">
    <location>
        <begin position="1"/>
        <end position="37"/>
    </location>
</feature>
<dbReference type="Proteomes" id="UP000217805">
    <property type="component" value="Chromosome"/>
</dbReference>
<dbReference type="PANTHER" id="PTHR21237:SF23">
    <property type="entry name" value="GRPE PROTEIN HOMOLOG, MITOCHONDRIAL"/>
    <property type="match status" value="1"/>
</dbReference>
<evidence type="ECO:0000256" key="5">
    <source>
        <dbReference type="SAM" id="MobiDB-lite"/>
    </source>
</evidence>
<evidence type="ECO:0000256" key="3">
    <source>
        <dbReference type="HAMAP-Rule" id="MF_01151"/>
    </source>
</evidence>
<keyword evidence="3" id="KW-0963">Cytoplasm</keyword>
<evidence type="ECO:0000313" key="6">
    <source>
        <dbReference type="EMBL" id="BAR91838.1"/>
    </source>
</evidence>
<accession>A0ABM7EXY6</accession>
<gene>
    <name evidence="3 6" type="primary">grpE</name>
    <name evidence="6" type="ORF">BPAY_078</name>
</gene>
<evidence type="ECO:0000256" key="2">
    <source>
        <dbReference type="ARBA" id="ARBA00023186"/>
    </source>
</evidence>
<comment type="similarity">
    <text evidence="1 3 4">Belongs to the GrpE family.</text>
</comment>
<evidence type="ECO:0000256" key="1">
    <source>
        <dbReference type="ARBA" id="ARBA00009054"/>
    </source>
</evidence>
<keyword evidence="7" id="KW-1185">Reference proteome</keyword>
<feature type="compositionally biased region" description="Basic and acidic residues" evidence="5">
    <location>
        <begin position="7"/>
        <end position="23"/>
    </location>
</feature>
<evidence type="ECO:0000313" key="7">
    <source>
        <dbReference type="Proteomes" id="UP000217805"/>
    </source>
</evidence>
<organism evidence="6 7">
    <name type="scientific">Blattabacterium cuenoti BPAY</name>
    <dbReference type="NCBI Taxonomy" id="1457031"/>
    <lineage>
        <taxon>Bacteria</taxon>
        <taxon>Pseudomonadati</taxon>
        <taxon>Bacteroidota</taxon>
        <taxon>Flavobacteriia</taxon>
        <taxon>Flavobacteriales</taxon>
        <taxon>Blattabacteriaceae</taxon>
        <taxon>Blattabacterium</taxon>
    </lineage>
</organism>
<dbReference type="PRINTS" id="PR00773">
    <property type="entry name" value="GRPEPROTEIN"/>
</dbReference>
<comment type="function">
    <text evidence="3">Participates actively in the response to hyperosmotic and heat shock by preventing the aggregation of stress-denatured proteins, in association with DnaK and GrpE. It is the nucleotide exchange factor for DnaK and may function as a thermosensor. Unfolded proteins bind initially to DnaJ; upon interaction with the DnaJ-bound protein, DnaK hydrolyzes its bound ATP, resulting in the formation of a stable complex. GrpE releases ADP from DnaK; ATP binding to DnaK triggers the release of the substrate protein, thus completing the reaction cycle. Several rounds of ATP-dependent interactions between DnaJ, DnaK and GrpE are required for fully efficient folding.</text>
</comment>
<dbReference type="SUPFAM" id="SSF58014">
    <property type="entry name" value="Coiled-coil domain of nucleotide exchange factor GrpE"/>
    <property type="match status" value="1"/>
</dbReference>
<dbReference type="RefSeq" id="WP_096377933.1">
    <property type="nucleotide sequence ID" value="NZ_AP014609.1"/>
</dbReference>
<dbReference type="InterPro" id="IPR013805">
    <property type="entry name" value="GrpE_CC"/>
</dbReference>